<evidence type="ECO:0000313" key="2">
    <source>
        <dbReference type="EMBL" id="KLU84299.1"/>
    </source>
</evidence>
<protein>
    <recommendedName>
        <fullName evidence="5">N-acetyltransferase domain-containing protein</fullName>
    </recommendedName>
</protein>
<evidence type="ECO:0008006" key="5">
    <source>
        <dbReference type="Google" id="ProtNLM"/>
    </source>
</evidence>
<gene>
    <name evidence="2" type="ORF">MAPG_03343</name>
</gene>
<feature type="compositionally biased region" description="Basic and acidic residues" evidence="1">
    <location>
        <begin position="48"/>
        <end position="59"/>
    </location>
</feature>
<reference evidence="4" key="2">
    <citation type="submission" date="2010-05" db="EMBL/GenBank/DDBJ databases">
        <title>The genome sequence of Magnaporthe poae strain ATCC 64411.</title>
        <authorList>
            <person name="Ma L.-J."/>
            <person name="Dead R."/>
            <person name="Young S."/>
            <person name="Zeng Q."/>
            <person name="Koehrsen M."/>
            <person name="Alvarado L."/>
            <person name="Berlin A."/>
            <person name="Chapman S.B."/>
            <person name="Chen Z."/>
            <person name="Freedman E."/>
            <person name="Gellesch M."/>
            <person name="Goldberg J."/>
            <person name="Griggs A."/>
            <person name="Gujja S."/>
            <person name="Heilman E.R."/>
            <person name="Heiman D."/>
            <person name="Hepburn T."/>
            <person name="Howarth C."/>
            <person name="Jen D."/>
            <person name="Larson L."/>
            <person name="Mehta T."/>
            <person name="Neiman D."/>
            <person name="Pearson M."/>
            <person name="Roberts A."/>
            <person name="Saif S."/>
            <person name="Shea T."/>
            <person name="Shenoy N."/>
            <person name="Sisk P."/>
            <person name="Stolte C."/>
            <person name="Sykes S."/>
            <person name="Walk T."/>
            <person name="White J."/>
            <person name="Yandava C."/>
            <person name="Haas B."/>
            <person name="Nusbaum C."/>
            <person name="Birren B."/>
        </authorList>
    </citation>
    <scope>NUCLEOTIDE SEQUENCE [LARGE SCALE GENOMIC DNA]</scope>
    <source>
        <strain evidence="4">ATCC 64411 / 73-15</strain>
    </source>
</reference>
<reference evidence="2" key="1">
    <citation type="submission" date="2010-05" db="EMBL/GenBank/DDBJ databases">
        <title>The Genome Sequence of Magnaporthe poae strain ATCC 64411.</title>
        <authorList>
            <consortium name="The Broad Institute Genome Sequencing Platform"/>
            <consortium name="Broad Institute Genome Sequencing Center for Infectious Disease"/>
            <person name="Ma L.-J."/>
            <person name="Dead R."/>
            <person name="Young S."/>
            <person name="Zeng Q."/>
            <person name="Koehrsen M."/>
            <person name="Alvarado L."/>
            <person name="Berlin A."/>
            <person name="Chapman S.B."/>
            <person name="Chen Z."/>
            <person name="Freedman E."/>
            <person name="Gellesch M."/>
            <person name="Goldberg J."/>
            <person name="Griggs A."/>
            <person name="Gujja S."/>
            <person name="Heilman E.R."/>
            <person name="Heiman D."/>
            <person name="Hepburn T."/>
            <person name="Howarth C."/>
            <person name="Jen D."/>
            <person name="Larson L."/>
            <person name="Mehta T."/>
            <person name="Neiman D."/>
            <person name="Pearson M."/>
            <person name="Roberts A."/>
            <person name="Saif S."/>
            <person name="Shea T."/>
            <person name="Shenoy N."/>
            <person name="Sisk P."/>
            <person name="Stolte C."/>
            <person name="Sykes S."/>
            <person name="Walk T."/>
            <person name="White J."/>
            <person name="Yandava C."/>
            <person name="Haas B."/>
            <person name="Nusbaum C."/>
            <person name="Birren B."/>
        </authorList>
    </citation>
    <scope>NUCLEOTIDE SEQUENCE</scope>
    <source>
        <strain evidence="2">ATCC 64411</strain>
    </source>
</reference>
<name>A0A0C4DTS1_MAGP6</name>
<evidence type="ECO:0000313" key="4">
    <source>
        <dbReference type="Proteomes" id="UP000011715"/>
    </source>
</evidence>
<feature type="region of interest" description="Disordered" evidence="1">
    <location>
        <begin position="247"/>
        <end position="294"/>
    </location>
</feature>
<dbReference type="Gene3D" id="3.40.630.30">
    <property type="match status" value="1"/>
</dbReference>
<proteinExistence type="predicted"/>
<feature type="compositionally biased region" description="Basic and acidic residues" evidence="1">
    <location>
        <begin position="782"/>
        <end position="795"/>
    </location>
</feature>
<organism evidence="3 4">
    <name type="scientific">Magnaporthiopsis poae (strain ATCC 64411 / 73-15)</name>
    <name type="common">Kentucky bluegrass fungus</name>
    <name type="synonym">Magnaporthe poae</name>
    <dbReference type="NCBI Taxonomy" id="644358"/>
    <lineage>
        <taxon>Eukaryota</taxon>
        <taxon>Fungi</taxon>
        <taxon>Dikarya</taxon>
        <taxon>Ascomycota</taxon>
        <taxon>Pezizomycotina</taxon>
        <taxon>Sordariomycetes</taxon>
        <taxon>Sordariomycetidae</taxon>
        <taxon>Magnaporthales</taxon>
        <taxon>Magnaporthaceae</taxon>
        <taxon>Magnaporthiopsis</taxon>
    </lineage>
</organism>
<feature type="region of interest" description="Disordered" evidence="1">
    <location>
        <begin position="1"/>
        <end position="122"/>
    </location>
</feature>
<dbReference type="InterPro" id="IPR016181">
    <property type="entry name" value="Acyl_CoA_acyltransferase"/>
</dbReference>
<dbReference type="EMBL" id="ADBL01000801">
    <property type="status" value="NOT_ANNOTATED_CDS"/>
    <property type="molecule type" value="Genomic_DNA"/>
</dbReference>
<dbReference type="EnsemblFungi" id="MAPG_03343T0">
    <property type="protein sequence ID" value="MAPG_03343T0"/>
    <property type="gene ID" value="MAPG_03343"/>
</dbReference>
<dbReference type="VEuPathDB" id="FungiDB:MAPG_03343"/>
<reference evidence="3" key="5">
    <citation type="submission" date="2015-06" db="UniProtKB">
        <authorList>
            <consortium name="EnsemblFungi"/>
        </authorList>
    </citation>
    <scope>IDENTIFICATION</scope>
    <source>
        <strain evidence="3">ATCC 64411</strain>
    </source>
</reference>
<keyword evidence="4" id="KW-1185">Reference proteome</keyword>
<feature type="compositionally biased region" description="Acidic residues" evidence="1">
    <location>
        <begin position="260"/>
        <end position="269"/>
    </location>
</feature>
<evidence type="ECO:0000313" key="3">
    <source>
        <dbReference type="EnsemblFungi" id="MAPG_03343T0"/>
    </source>
</evidence>
<reference evidence="2" key="3">
    <citation type="submission" date="2011-03" db="EMBL/GenBank/DDBJ databases">
        <title>Annotation of Magnaporthe poae ATCC 64411.</title>
        <authorList>
            <person name="Ma L.-J."/>
            <person name="Dead R."/>
            <person name="Young S.K."/>
            <person name="Zeng Q."/>
            <person name="Gargeya S."/>
            <person name="Fitzgerald M."/>
            <person name="Haas B."/>
            <person name="Abouelleil A."/>
            <person name="Alvarado L."/>
            <person name="Arachchi H.M."/>
            <person name="Berlin A."/>
            <person name="Brown A."/>
            <person name="Chapman S.B."/>
            <person name="Chen Z."/>
            <person name="Dunbar C."/>
            <person name="Freedman E."/>
            <person name="Gearin G."/>
            <person name="Gellesch M."/>
            <person name="Goldberg J."/>
            <person name="Griggs A."/>
            <person name="Gujja S."/>
            <person name="Heiman D."/>
            <person name="Howarth C."/>
            <person name="Larson L."/>
            <person name="Lui A."/>
            <person name="MacDonald P.J.P."/>
            <person name="Mehta T."/>
            <person name="Montmayeur A."/>
            <person name="Murphy C."/>
            <person name="Neiman D."/>
            <person name="Pearson M."/>
            <person name="Priest M."/>
            <person name="Roberts A."/>
            <person name="Saif S."/>
            <person name="Shea T."/>
            <person name="Shenoy N."/>
            <person name="Sisk P."/>
            <person name="Stolte C."/>
            <person name="Sykes S."/>
            <person name="Yandava C."/>
            <person name="Wortman J."/>
            <person name="Nusbaum C."/>
            <person name="Birren B."/>
        </authorList>
    </citation>
    <scope>NUCLEOTIDE SEQUENCE</scope>
    <source>
        <strain evidence="2">ATCC 64411</strain>
    </source>
</reference>
<sequence length="1062" mass="114224">MSSNQSHTPSPLGPGAQGAAPTRSRQEDPTTRRFSRRASNEATYWHRRNLEARRREQVRTDPGPSSGSSVPATPDVNSGVAPGLTPCPVPTLRISRHYRSDPPPSNQSTQTPQAEEDIPTERAGMESRIVYVDTYQAESDIPTPSLLPWATTHRVQPRVGAPYFTPLVGTVVYYNWNRVVNSTGNVPGYFAVYPPAPASSASRFATTEENQRLAPNIRLTGSPAASGPGQPSSDNAYILSIVPRHTLPDHAGQSSSSSSDGEDSDEEESREPPAHTLDGANDVETPGSAHDGAVPEDSAAYTLIASAQDGVATCVEDARPLFNPENPFISSPHPRIPLAAYFGTLQETQQFLIAVTKPTKLLSVEELFEHFPNANSSRPQDPGAADEAGEPGPALIVAVEEAAATSPPDGESNTGEGEPAILVAGLKPGDTGRAGNTIIFAVEDAENSDPLTGRTFEKFQRSTQAGKGTDNTRAGKQVAINEAATSDAVIERAAAAKAHVPISSSQSNDSAVSTAEPAAVPKVQKSTPAGRGNASGAATVAGKAKKKSSTAAGAVVNTVRNFGRRRAAGPADQGRRSNNSAHDIDDAHDACNSGRRGAAGPADRAKRPNSSAPEIGGDGAADMIYELRSGHAPSSMSDCTSSHAQVSLTYDIDKDPHIRIKRQQRSGAPSDIRSHIAPANDLGKDMNGRFVRYNWTEEPEETKNFLSSTTFLGRAIGHWRESVPNLFYGGSSLGNRPDVEKFTALLAKKIDCDVNPQDLALQTPYVARDTPADPNDAGKAQDAPREHMYSSLEKRKEKRAAKRDLSSMHYDSEAEVDELGLGASDQSAPKVQSFEPDVVCFLRPASKEDVGNIQAIYNHEVTHGTQSRDIHKVTDMDIKSTFDMCKAGNLPFIVAIAGLEHDVREPKGLAKKWQTGEPEKGELLGFAFLSNYYVGLCGATDATGGSCVRLTIIVHPQHRRKFIGHALMDKMMHLVCPNYTYQDMAAFADHEASLAHCGTFRHVLIETMAQEGDQRSLDGFAQFLGRFGFSKLFELKQSHDHRGSLYNQTTWHREIRPVQPAQ</sequence>
<feature type="compositionally biased region" description="Polar residues" evidence="1">
    <location>
        <begin position="502"/>
        <end position="513"/>
    </location>
</feature>
<dbReference type="EMBL" id="GL876967">
    <property type="protein sequence ID" value="KLU84299.1"/>
    <property type="molecule type" value="Genomic_DNA"/>
</dbReference>
<reference evidence="3" key="4">
    <citation type="journal article" date="2015" name="G3 (Bethesda)">
        <title>Genome sequences of three phytopathogenic species of the Magnaporthaceae family of fungi.</title>
        <authorList>
            <person name="Okagaki L.H."/>
            <person name="Nunes C.C."/>
            <person name="Sailsbery J."/>
            <person name="Clay B."/>
            <person name="Brown D."/>
            <person name="John T."/>
            <person name="Oh Y."/>
            <person name="Young N."/>
            <person name="Fitzgerald M."/>
            <person name="Haas B.J."/>
            <person name="Zeng Q."/>
            <person name="Young S."/>
            <person name="Adiconis X."/>
            <person name="Fan L."/>
            <person name="Levin J.Z."/>
            <person name="Mitchell T.K."/>
            <person name="Okubara P.A."/>
            <person name="Farman M.L."/>
            <person name="Kohn L.M."/>
            <person name="Birren B."/>
            <person name="Ma L.-J."/>
            <person name="Dean R.A."/>
        </authorList>
    </citation>
    <scope>NUCLEOTIDE SEQUENCE</scope>
    <source>
        <strain evidence="3">ATCC 64411 / 73-15</strain>
    </source>
</reference>
<evidence type="ECO:0000256" key="1">
    <source>
        <dbReference type="SAM" id="MobiDB-lite"/>
    </source>
</evidence>
<feature type="region of interest" description="Disordered" evidence="1">
    <location>
        <begin position="765"/>
        <end position="809"/>
    </location>
</feature>
<dbReference type="eggNOG" id="ENOG502SV8I">
    <property type="taxonomic scope" value="Eukaryota"/>
</dbReference>
<feature type="region of interest" description="Disordered" evidence="1">
    <location>
        <begin position="500"/>
        <end position="618"/>
    </location>
</feature>
<dbReference type="AlphaFoldDB" id="A0A0C4DTS1"/>
<dbReference type="SUPFAM" id="SSF55729">
    <property type="entry name" value="Acyl-CoA N-acyltransferases (Nat)"/>
    <property type="match status" value="1"/>
</dbReference>
<dbReference type="OrthoDB" id="2129362at2759"/>
<dbReference type="Proteomes" id="UP000011715">
    <property type="component" value="Unassembled WGS sequence"/>
</dbReference>
<accession>A0A0C4DTS1</accession>